<proteinExistence type="predicted"/>
<keyword evidence="2" id="KW-1185">Reference proteome</keyword>
<gene>
    <name evidence="1" type="ORF">EYC80_009679</name>
</gene>
<dbReference type="Proteomes" id="UP000326757">
    <property type="component" value="Unassembled WGS sequence"/>
</dbReference>
<dbReference type="EMBL" id="VIGI01000011">
    <property type="protein sequence ID" value="KAB8294249.1"/>
    <property type="molecule type" value="Genomic_DNA"/>
</dbReference>
<protein>
    <submittedName>
        <fullName evidence="1">Uncharacterized protein</fullName>
    </submittedName>
</protein>
<evidence type="ECO:0000313" key="1">
    <source>
        <dbReference type="EMBL" id="KAB8294249.1"/>
    </source>
</evidence>
<accession>A0A5N6JYK4</accession>
<evidence type="ECO:0000313" key="2">
    <source>
        <dbReference type="Proteomes" id="UP000326757"/>
    </source>
</evidence>
<dbReference type="AlphaFoldDB" id="A0A5N6JYK4"/>
<organism evidence="1 2">
    <name type="scientific">Monilinia laxa</name>
    <name type="common">Brown rot fungus</name>
    <name type="synonym">Sclerotinia laxa</name>
    <dbReference type="NCBI Taxonomy" id="61186"/>
    <lineage>
        <taxon>Eukaryota</taxon>
        <taxon>Fungi</taxon>
        <taxon>Dikarya</taxon>
        <taxon>Ascomycota</taxon>
        <taxon>Pezizomycotina</taxon>
        <taxon>Leotiomycetes</taxon>
        <taxon>Helotiales</taxon>
        <taxon>Sclerotiniaceae</taxon>
        <taxon>Monilinia</taxon>
    </lineage>
</organism>
<name>A0A5N6JYK4_MONLA</name>
<sequence>MLHRDGLSSPDFLLSITYLPQYDQGRHPRHLNCPPDSSARHVYFAAFRFGSGANFAVWLGLFCSVDFENVVNND</sequence>
<reference evidence="1 2" key="1">
    <citation type="submission" date="2019-06" db="EMBL/GenBank/DDBJ databases">
        <title>Genome Sequence of the Brown Rot Fungal Pathogen Monilinia laxa.</title>
        <authorList>
            <person name="De Miccolis Angelini R.M."/>
            <person name="Landi L."/>
            <person name="Abate D."/>
            <person name="Pollastro S."/>
            <person name="Romanazzi G."/>
            <person name="Faretra F."/>
        </authorList>
    </citation>
    <scope>NUCLEOTIDE SEQUENCE [LARGE SCALE GENOMIC DNA]</scope>
    <source>
        <strain evidence="1 2">Mlax316</strain>
    </source>
</reference>
<comment type="caution">
    <text evidence="1">The sequence shown here is derived from an EMBL/GenBank/DDBJ whole genome shotgun (WGS) entry which is preliminary data.</text>
</comment>